<feature type="region of interest" description="Disordered" evidence="5">
    <location>
        <begin position="376"/>
        <end position="462"/>
    </location>
</feature>
<evidence type="ECO:0000256" key="4">
    <source>
        <dbReference type="PROSITE-ProRule" id="PRU00176"/>
    </source>
</evidence>
<dbReference type="Pfam" id="PF00076">
    <property type="entry name" value="RRM_1"/>
    <property type="match status" value="1"/>
</dbReference>
<feature type="region of interest" description="Disordered" evidence="5">
    <location>
        <begin position="1"/>
        <end position="214"/>
    </location>
</feature>
<dbReference type="STRING" id="264951.A0A443HZV2"/>
<feature type="compositionally biased region" description="Acidic residues" evidence="5">
    <location>
        <begin position="156"/>
        <end position="167"/>
    </location>
</feature>
<keyword evidence="3" id="KW-0539">Nucleus</keyword>
<evidence type="ECO:0000259" key="6">
    <source>
        <dbReference type="PROSITE" id="PS50102"/>
    </source>
</evidence>
<evidence type="ECO:0000313" key="7">
    <source>
        <dbReference type="EMBL" id="RWQ97320.1"/>
    </source>
</evidence>
<gene>
    <name evidence="7" type="ORF">C8Q69DRAFT_503989</name>
</gene>
<feature type="compositionally biased region" description="Basic residues" evidence="5">
    <location>
        <begin position="204"/>
        <end position="214"/>
    </location>
</feature>
<keyword evidence="8" id="KW-1185">Reference proteome</keyword>
<comment type="subcellular location">
    <subcellularLocation>
        <location evidence="1">Nucleus</location>
        <location evidence="1">Nucleolus</location>
    </subcellularLocation>
</comment>
<reference evidence="7 8" key="1">
    <citation type="journal article" date="2018" name="Front. Microbiol.">
        <title>Genomic and genetic insights into a cosmopolitan fungus, Paecilomyces variotii (Eurotiales).</title>
        <authorList>
            <person name="Urquhart A.S."/>
            <person name="Mondo S.J."/>
            <person name="Makela M.R."/>
            <person name="Hane J.K."/>
            <person name="Wiebenga A."/>
            <person name="He G."/>
            <person name="Mihaltcheva S."/>
            <person name="Pangilinan J."/>
            <person name="Lipzen A."/>
            <person name="Barry K."/>
            <person name="de Vries R.P."/>
            <person name="Grigoriev I.V."/>
            <person name="Idnurm A."/>
        </authorList>
    </citation>
    <scope>NUCLEOTIDE SEQUENCE [LARGE SCALE GENOMIC DNA]</scope>
    <source>
        <strain evidence="7 8">CBS 101075</strain>
    </source>
</reference>
<dbReference type="VEuPathDB" id="FungiDB:C8Q69DRAFT_503989"/>
<dbReference type="InterPro" id="IPR000504">
    <property type="entry name" value="RRM_dom"/>
</dbReference>
<sequence>MAPEKKANKRKAASAAAAAVSDPPAKKSKKTEPKTVELSKQPAKSALKKAAAPVETNGASSKPSLKLNGEPARQVKPRKRAADFLSDDEDAQSKTASQEIKKAKSAKKDKKSEQENGDSNIADTEEKESKAKKSSKPKKKEIVNEDFSDVSSSDASEQEDDEDEDDQTAALIKGFESSGDEEDASGDEGFDPEKPVPKIPDSKKLKRKLVKKQKSIAQPEETGTVYVGRIPHGFYEHQMRAYFSQFGEITRLRLSRNRVTGRSKHYAFIEFASSSVAKIVAETMNNYLMYGHILKCKFVPNEQLHPDIWKGANRRFKKTPWNKIEKKRLENGKVRSKWTKSIEQEQRRRIAKLEKLKELGYEFEIPELKSVDEVPVQTKEKPALEAPEAVEAEKPKTIEASAQDVEKPASGTPKSKGKGKKTKAAEPEPVESKSNEAAVEATVSPAAKKAKKTEKAKKKSKA</sequence>
<feature type="compositionally biased region" description="Basic and acidic residues" evidence="5">
    <location>
        <begin position="191"/>
        <end position="203"/>
    </location>
</feature>
<dbReference type="PANTHER" id="PTHR46754">
    <property type="entry name" value="MKI67 FHA DOMAIN-INTERACTING NUCLEOLAR PHOSPHOPROTEIN"/>
    <property type="match status" value="1"/>
</dbReference>
<dbReference type="PROSITE" id="PS50102">
    <property type="entry name" value="RRM"/>
    <property type="match status" value="1"/>
</dbReference>
<comment type="caution">
    <text evidence="7">The sequence shown here is derived from an EMBL/GenBank/DDBJ whole genome shotgun (WGS) entry which is preliminary data.</text>
</comment>
<evidence type="ECO:0000256" key="2">
    <source>
        <dbReference type="ARBA" id="ARBA00022884"/>
    </source>
</evidence>
<dbReference type="Proteomes" id="UP000283841">
    <property type="component" value="Unassembled WGS sequence"/>
</dbReference>
<protein>
    <submittedName>
        <fullName evidence="7">Ribosomal biogenesis protein Gar2</fullName>
    </submittedName>
</protein>
<evidence type="ECO:0000256" key="3">
    <source>
        <dbReference type="ARBA" id="ARBA00023242"/>
    </source>
</evidence>
<dbReference type="InterPro" id="IPR012677">
    <property type="entry name" value="Nucleotide-bd_a/b_plait_sf"/>
</dbReference>
<feature type="compositionally biased region" description="Low complexity" evidence="5">
    <location>
        <begin position="13"/>
        <end position="23"/>
    </location>
</feature>
<feature type="domain" description="RRM" evidence="6">
    <location>
        <begin position="223"/>
        <end position="301"/>
    </location>
</feature>
<dbReference type="InterPro" id="IPR035979">
    <property type="entry name" value="RBD_domain_sf"/>
</dbReference>
<dbReference type="EMBL" id="RCNU01000002">
    <property type="protein sequence ID" value="RWQ97320.1"/>
    <property type="molecule type" value="Genomic_DNA"/>
</dbReference>
<feature type="compositionally biased region" description="Basic and acidic residues" evidence="5">
    <location>
        <begin position="423"/>
        <end position="434"/>
    </location>
</feature>
<feature type="compositionally biased region" description="Basic residues" evidence="5">
    <location>
        <begin position="448"/>
        <end position="462"/>
    </location>
</feature>
<dbReference type="CDD" id="cd12307">
    <property type="entry name" value="RRM_NIFK_like"/>
    <property type="match status" value="1"/>
</dbReference>
<name>A0A443HZV2_BYSSP</name>
<dbReference type="GO" id="GO:0003723">
    <property type="term" value="F:RNA binding"/>
    <property type="evidence" value="ECO:0007669"/>
    <property type="project" value="UniProtKB-UniRule"/>
</dbReference>
<evidence type="ECO:0000256" key="1">
    <source>
        <dbReference type="ARBA" id="ARBA00004604"/>
    </source>
</evidence>
<dbReference type="GeneID" id="39601823"/>
<dbReference type="Gene3D" id="3.30.70.330">
    <property type="match status" value="1"/>
</dbReference>
<organism evidence="7 8">
    <name type="scientific">Byssochlamys spectabilis</name>
    <name type="common">Paecilomyces variotii</name>
    <dbReference type="NCBI Taxonomy" id="264951"/>
    <lineage>
        <taxon>Eukaryota</taxon>
        <taxon>Fungi</taxon>
        <taxon>Dikarya</taxon>
        <taxon>Ascomycota</taxon>
        <taxon>Pezizomycotina</taxon>
        <taxon>Eurotiomycetes</taxon>
        <taxon>Eurotiomycetidae</taxon>
        <taxon>Eurotiales</taxon>
        <taxon>Thermoascaceae</taxon>
        <taxon>Paecilomyces</taxon>
    </lineage>
</organism>
<feature type="compositionally biased region" description="Low complexity" evidence="5">
    <location>
        <begin position="38"/>
        <end position="53"/>
    </location>
</feature>
<dbReference type="SUPFAM" id="SSF54928">
    <property type="entry name" value="RNA-binding domain, RBD"/>
    <property type="match status" value="1"/>
</dbReference>
<evidence type="ECO:0000256" key="5">
    <source>
        <dbReference type="SAM" id="MobiDB-lite"/>
    </source>
</evidence>
<feature type="compositionally biased region" description="Basic residues" evidence="5">
    <location>
        <begin position="130"/>
        <end position="139"/>
    </location>
</feature>
<dbReference type="GO" id="GO:0005730">
    <property type="term" value="C:nucleolus"/>
    <property type="evidence" value="ECO:0007669"/>
    <property type="project" value="UniProtKB-SubCell"/>
</dbReference>
<keyword evidence="2 4" id="KW-0694">RNA-binding</keyword>
<dbReference type="RefSeq" id="XP_028486965.1">
    <property type="nucleotide sequence ID" value="XM_028632546.1"/>
</dbReference>
<dbReference type="AlphaFoldDB" id="A0A443HZV2"/>
<accession>A0A443HZV2</accession>
<feature type="compositionally biased region" description="Acidic residues" evidence="5">
    <location>
        <begin position="178"/>
        <end position="190"/>
    </location>
</feature>
<proteinExistence type="predicted"/>
<evidence type="ECO:0000313" key="8">
    <source>
        <dbReference type="Proteomes" id="UP000283841"/>
    </source>
</evidence>
<dbReference type="SMART" id="SM00360">
    <property type="entry name" value="RRM"/>
    <property type="match status" value="1"/>
</dbReference>